<proteinExistence type="inferred from homology"/>
<dbReference type="AlphaFoldDB" id="A0A955RKI1"/>
<dbReference type="SUPFAM" id="SSF52166">
    <property type="entry name" value="Ribosomal protein L4"/>
    <property type="match status" value="1"/>
</dbReference>
<organism evidence="7 8">
    <name type="scientific">Candidatus Dojkabacteria bacterium</name>
    <dbReference type="NCBI Taxonomy" id="2099670"/>
    <lineage>
        <taxon>Bacteria</taxon>
        <taxon>Candidatus Dojkabacteria</taxon>
    </lineage>
</organism>
<keyword evidence="2 7" id="KW-0689">Ribosomal protein</keyword>
<protein>
    <recommendedName>
        <fullName evidence="4">Large ribosomal subunit protein uL4</fullName>
    </recommendedName>
    <alternativeName>
        <fullName evidence="5">50S ribosomal protein L4</fullName>
    </alternativeName>
</protein>
<evidence type="ECO:0000256" key="4">
    <source>
        <dbReference type="ARBA" id="ARBA00035244"/>
    </source>
</evidence>
<name>A0A955RKI1_9BACT</name>
<evidence type="ECO:0000256" key="6">
    <source>
        <dbReference type="SAM" id="MobiDB-lite"/>
    </source>
</evidence>
<comment type="similarity">
    <text evidence="1">Belongs to the universal ribosomal protein uL4 family.</text>
</comment>
<evidence type="ECO:0000313" key="7">
    <source>
        <dbReference type="EMBL" id="MCA9385810.1"/>
    </source>
</evidence>
<comment type="caution">
    <text evidence="7">The sequence shown here is derived from an EMBL/GenBank/DDBJ whole genome shotgun (WGS) entry which is preliminary data.</text>
</comment>
<evidence type="ECO:0000256" key="1">
    <source>
        <dbReference type="ARBA" id="ARBA00010528"/>
    </source>
</evidence>
<dbReference type="GO" id="GO:0003735">
    <property type="term" value="F:structural constituent of ribosome"/>
    <property type="evidence" value="ECO:0007669"/>
    <property type="project" value="InterPro"/>
</dbReference>
<dbReference type="Gene3D" id="3.40.1370.10">
    <property type="match status" value="1"/>
</dbReference>
<evidence type="ECO:0000256" key="3">
    <source>
        <dbReference type="ARBA" id="ARBA00023274"/>
    </source>
</evidence>
<evidence type="ECO:0000256" key="2">
    <source>
        <dbReference type="ARBA" id="ARBA00022980"/>
    </source>
</evidence>
<reference evidence="7" key="1">
    <citation type="submission" date="2020-04" db="EMBL/GenBank/DDBJ databases">
        <authorList>
            <person name="Zhang T."/>
        </authorList>
    </citation>
    <scope>NUCLEOTIDE SEQUENCE</scope>
    <source>
        <strain evidence="7">HKST-UBA11</strain>
    </source>
</reference>
<keyword evidence="3" id="KW-0687">Ribonucleoprotein</keyword>
<reference evidence="7" key="2">
    <citation type="journal article" date="2021" name="Microbiome">
        <title>Successional dynamics and alternative stable states in a saline activated sludge microbial community over 9 years.</title>
        <authorList>
            <person name="Wang Y."/>
            <person name="Ye J."/>
            <person name="Ju F."/>
            <person name="Liu L."/>
            <person name="Boyd J.A."/>
            <person name="Deng Y."/>
            <person name="Parks D.H."/>
            <person name="Jiang X."/>
            <person name="Yin X."/>
            <person name="Woodcroft B.J."/>
            <person name="Tyson G.W."/>
            <person name="Hugenholtz P."/>
            <person name="Polz M.F."/>
            <person name="Zhang T."/>
        </authorList>
    </citation>
    <scope>NUCLEOTIDE SEQUENCE</scope>
    <source>
        <strain evidence="7">HKST-UBA11</strain>
    </source>
</reference>
<sequence length="207" mass="23269">MKVTLFDTKGKVKDKSFDLGFSFDSNEVNESLLNQYMYVYRSNQRIAQAKSKDRSEVRGGGRKPWKQKGTGRARVGSNRSPIWRSGGVTFGPTGEQNYKKKMSKKMKFKKKAMQSAITFTASNKLMSVVEGFEVNKTADVVNFFASAGLDTRGTLVVHNGGTDFYKKVRNVADLKATDINELNVYDLLTARHIVVAKEALDELKKKY</sequence>
<dbReference type="Proteomes" id="UP000754563">
    <property type="component" value="Unassembled WGS sequence"/>
</dbReference>
<dbReference type="PANTHER" id="PTHR10746">
    <property type="entry name" value="50S RIBOSOMAL PROTEIN L4"/>
    <property type="match status" value="1"/>
</dbReference>
<dbReference type="EMBL" id="JAGQLH010000047">
    <property type="protein sequence ID" value="MCA9385810.1"/>
    <property type="molecule type" value="Genomic_DNA"/>
</dbReference>
<feature type="compositionally biased region" description="Basic and acidic residues" evidence="6">
    <location>
        <begin position="50"/>
        <end position="59"/>
    </location>
</feature>
<evidence type="ECO:0000256" key="5">
    <source>
        <dbReference type="ARBA" id="ARBA00035462"/>
    </source>
</evidence>
<gene>
    <name evidence="7" type="primary">rplD</name>
    <name evidence="7" type="ORF">KC717_04125</name>
</gene>
<dbReference type="GO" id="GO:0006412">
    <property type="term" value="P:translation"/>
    <property type="evidence" value="ECO:0007669"/>
    <property type="project" value="InterPro"/>
</dbReference>
<dbReference type="GO" id="GO:1990904">
    <property type="term" value="C:ribonucleoprotein complex"/>
    <property type="evidence" value="ECO:0007669"/>
    <property type="project" value="UniProtKB-KW"/>
</dbReference>
<dbReference type="GO" id="GO:0005840">
    <property type="term" value="C:ribosome"/>
    <property type="evidence" value="ECO:0007669"/>
    <property type="project" value="UniProtKB-KW"/>
</dbReference>
<dbReference type="Pfam" id="PF00573">
    <property type="entry name" value="Ribosomal_L4"/>
    <property type="match status" value="1"/>
</dbReference>
<feature type="compositionally biased region" description="Basic residues" evidence="6">
    <location>
        <begin position="60"/>
        <end position="71"/>
    </location>
</feature>
<accession>A0A955RKI1</accession>
<dbReference type="InterPro" id="IPR023574">
    <property type="entry name" value="Ribosomal_uL4_dom_sf"/>
</dbReference>
<dbReference type="InterPro" id="IPR013005">
    <property type="entry name" value="Ribosomal_uL4-like"/>
</dbReference>
<feature type="region of interest" description="Disordered" evidence="6">
    <location>
        <begin position="49"/>
        <end position="78"/>
    </location>
</feature>
<dbReference type="InterPro" id="IPR002136">
    <property type="entry name" value="Ribosomal_uL4"/>
</dbReference>
<evidence type="ECO:0000313" key="8">
    <source>
        <dbReference type="Proteomes" id="UP000754563"/>
    </source>
</evidence>
<dbReference type="PANTHER" id="PTHR10746:SF6">
    <property type="entry name" value="LARGE RIBOSOMAL SUBUNIT PROTEIN UL4M"/>
    <property type="match status" value="1"/>
</dbReference>
<dbReference type="NCBIfam" id="TIGR03953">
    <property type="entry name" value="rplD_bact"/>
    <property type="match status" value="1"/>
</dbReference>